<dbReference type="EMBL" id="CAVLEF010000001">
    <property type="protein sequence ID" value="CAK1540608.1"/>
    <property type="molecule type" value="Genomic_DNA"/>
</dbReference>
<protein>
    <recommendedName>
        <fullName evidence="1">PiggyBac transposable element-derived protein domain-containing protein</fullName>
    </recommendedName>
</protein>
<sequence>MPLEKVDAFDFEMLGPLVGIRLDSGSESEDEFMSVEEIRAVLGGSKILSIGGGSGRIVDWSCTTRYFCRPDHLQAIVALTLRKRSSKAVHSCYLLKLRSIRAKNIHSRELWRELLNAFTSASAKVVLRLMKGFLHKGHCLFMDNFYNSLRLARFLKFNKTDVVGTLNRRRIGTPGEIKTLLENKVPRGAVTSRHCGDVSVLSWKDVRLVTTVSTFHNANMMPGRRAGRPILKPVVVHDYNKYMGGVDLKIKCFMYLWSEKGG</sequence>
<name>A0AAV1IVJ4_9NEOP</name>
<feature type="domain" description="PiggyBac transposable element-derived protein" evidence="1">
    <location>
        <begin position="90"/>
        <end position="247"/>
    </location>
</feature>
<organism evidence="2 3">
    <name type="scientific">Leptosia nina</name>
    <dbReference type="NCBI Taxonomy" id="320188"/>
    <lineage>
        <taxon>Eukaryota</taxon>
        <taxon>Metazoa</taxon>
        <taxon>Ecdysozoa</taxon>
        <taxon>Arthropoda</taxon>
        <taxon>Hexapoda</taxon>
        <taxon>Insecta</taxon>
        <taxon>Pterygota</taxon>
        <taxon>Neoptera</taxon>
        <taxon>Endopterygota</taxon>
        <taxon>Lepidoptera</taxon>
        <taxon>Glossata</taxon>
        <taxon>Ditrysia</taxon>
        <taxon>Papilionoidea</taxon>
        <taxon>Pieridae</taxon>
        <taxon>Pierinae</taxon>
        <taxon>Leptosia</taxon>
    </lineage>
</organism>
<reference evidence="2 3" key="1">
    <citation type="submission" date="2023-11" db="EMBL/GenBank/DDBJ databases">
        <authorList>
            <person name="Okamura Y."/>
        </authorList>
    </citation>
    <scope>NUCLEOTIDE SEQUENCE [LARGE SCALE GENOMIC DNA]</scope>
</reference>
<dbReference type="Proteomes" id="UP001497472">
    <property type="component" value="Unassembled WGS sequence"/>
</dbReference>
<dbReference type="PANTHER" id="PTHR46599:SF3">
    <property type="entry name" value="PIGGYBAC TRANSPOSABLE ELEMENT-DERIVED PROTEIN 4"/>
    <property type="match status" value="1"/>
</dbReference>
<comment type="caution">
    <text evidence="2">The sequence shown here is derived from an EMBL/GenBank/DDBJ whole genome shotgun (WGS) entry which is preliminary data.</text>
</comment>
<evidence type="ECO:0000259" key="1">
    <source>
        <dbReference type="Pfam" id="PF13843"/>
    </source>
</evidence>
<proteinExistence type="predicted"/>
<dbReference type="AlphaFoldDB" id="A0AAV1IVJ4"/>
<accession>A0AAV1IVJ4</accession>
<gene>
    <name evidence="2" type="ORF">LNINA_LOCUS647</name>
</gene>
<dbReference type="PANTHER" id="PTHR46599">
    <property type="entry name" value="PIGGYBAC TRANSPOSABLE ELEMENT-DERIVED PROTEIN 4"/>
    <property type="match status" value="1"/>
</dbReference>
<dbReference type="InterPro" id="IPR029526">
    <property type="entry name" value="PGBD"/>
</dbReference>
<evidence type="ECO:0000313" key="2">
    <source>
        <dbReference type="EMBL" id="CAK1540608.1"/>
    </source>
</evidence>
<dbReference type="Pfam" id="PF13843">
    <property type="entry name" value="DDE_Tnp_1_7"/>
    <property type="match status" value="1"/>
</dbReference>
<keyword evidence="3" id="KW-1185">Reference proteome</keyword>
<evidence type="ECO:0000313" key="3">
    <source>
        <dbReference type="Proteomes" id="UP001497472"/>
    </source>
</evidence>